<gene>
    <name evidence="2" type="ORF">M011DRAFT_476539</name>
</gene>
<name>A0A6A6VH73_9PLEO</name>
<proteinExistence type="predicted"/>
<sequence length="92" mass="10516">MTDVSVDNPVNPAELAALSKKTYLEEELLSMEKAQMLDEITRLREAERNSFQQRLNRAVKDLDFTNNDLEAAKSTLDRLQRNADAQPNAKEH</sequence>
<keyword evidence="3" id="KW-1185">Reference proteome</keyword>
<evidence type="ECO:0000313" key="2">
    <source>
        <dbReference type="EMBL" id="KAF2748541.1"/>
    </source>
</evidence>
<evidence type="ECO:0000313" key="3">
    <source>
        <dbReference type="Proteomes" id="UP000799440"/>
    </source>
</evidence>
<organism evidence="2 3">
    <name type="scientific">Sporormia fimetaria CBS 119925</name>
    <dbReference type="NCBI Taxonomy" id="1340428"/>
    <lineage>
        <taxon>Eukaryota</taxon>
        <taxon>Fungi</taxon>
        <taxon>Dikarya</taxon>
        <taxon>Ascomycota</taxon>
        <taxon>Pezizomycotina</taxon>
        <taxon>Dothideomycetes</taxon>
        <taxon>Pleosporomycetidae</taxon>
        <taxon>Pleosporales</taxon>
        <taxon>Sporormiaceae</taxon>
        <taxon>Sporormia</taxon>
    </lineage>
</organism>
<feature type="coiled-coil region" evidence="1">
    <location>
        <begin position="55"/>
        <end position="82"/>
    </location>
</feature>
<reference evidence="2" key="1">
    <citation type="journal article" date="2020" name="Stud. Mycol.">
        <title>101 Dothideomycetes genomes: a test case for predicting lifestyles and emergence of pathogens.</title>
        <authorList>
            <person name="Haridas S."/>
            <person name="Albert R."/>
            <person name="Binder M."/>
            <person name="Bloem J."/>
            <person name="Labutti K."/>
            <person name="Salamov A."/>
            <person name="Andreopoulos B."/>
            <person name="Baker S."/>
            <person name="Barry K."/>
            <person name="Bills G."/>
            <person name="Bluhm B."/>
            <person name="Cannon C."/>
            <person name="Castanera R."/>
            <person name="Culley D."/>
            <person name="Daum C."/>
            <person name="Ezra D."/>
            <person name="Gonzalez J."/>
            <person name="Henrissat B."/>
            <person name="Kuo A."/>
            <person name="Liang C."/>
            <person name="Lipzen A."/>
            <person name="Lutzoni F."/>
            <person name="Magnuson J."/>
            <person name="Mondo S."/>
            <person name="Nolan M."/>
            <person name="Ohm R."/>
            <person name="Pangilinan J."/>
            <person name="Park H.-J."/>
            <person name="Ramirez L."/>
            <person name="Alfaro M."/>
            <person name="Sun H."/>
            <person name="Tritt A."/>
            <person name="Yoshinaga Y."/>
            <person name="Zwiers L.-H."/>
            <person name="Turgeon B."/>
            <person name="Goodwin S."/>
            <person name="Spatafora J."/>
            <person name="Crous P."/>
            <person name="Grigoriev I."/>
        </authorList>
    </citation>
    <scope>NUCLEOTIDE SEQUENCE</scope>
    <source>
        <strain evidence="2">CBS 119925</strain>
    </source>
</reference>
<dbReference type="AlphaFoldDB" id="A0A6A6VH73"/>
<dbReference type="Proteomes" id="UP000799440">
    <property type="component" value="Unassembled WGS sequence"/>
</dbReference>
<protein>
    <submittedName>
        <fullName evidence="2">Uncharacterized protein</fullName>
    </submittedName>
</protein>
<accession>A0A6A6VH73</accession>
<keyword evidence="1" id="KW-0175">Coiled coil</keyword>
<evidence type="ECO:0000256" key="1">
    <source>
        <dbReference type="SAM" id="Coils"/>
    </source>
</evidence>
<dbReference type="EMBL" id="MU006569">
    <property type="protein sequence ID" value="KAF2748541.1"/>
    <property type="molecule type" value="Genomic_DNA"/>
</dbReference>